<sequence length="93" mass="10437">MSSTGKFSKELQEEGSWFGENSLGGWELEEEIDSRACIDDPVPGKGQFVDRVENAVTLQMCGLNSKRRPMTIPTMFTNACNKYKNRFALGKVQ</sequence>
<evidence type="ECO:0000313" key="2">
    <source>
        <dbReference type="Proteomes" id="UP000735302"/>
    </source>
</evidence>
<dbReference type="EMBL" id="BLXT01004491">
    <property type="protein sequence ID" value="GFO13535.1"/>
    <property type="molecule type" value="Genomic_DNA"/>
</dbReference>
<organism evidence="1 2">
    <name type="scientific">Plakobranchus ocellatus</name>
    <dbReference type="NCBI Taxonomy" id="259542"/>
    <lineage>
        <taxon>Eukaryota</taxon>
        <taxon>Metazoa</taxon>
        <taxon>Spiralia</taxon>
        <taxon>Lophotrochozoa</taxon>
        <taxon>Mollusca</taxon>
        <taxon>Gastropoda</taxon>
        <taxon>Heterobranchia</taxon>
        <taxon>Euthyneura</taxon>
        <taxon>Panpulmonata</taxon>
        <taxon>Sacoglossa</taxon>
        <taxon>Placobranchoidea</taxon>
        <taxon>Plakobranchidae</taxon>
        <taxon>Plakobranchus</taxon>
    </lineage>
</organism>
<reference evidence="1 2" key="1">
    <citation type="journal article" date="2021" name="Elife">
        <title>Chloroplast acquisition without the gene transfer in kleptoplastic sea slugs, Plakobranchus ocellatus.</title>
        <authorList>
            <person name="Maeda T."/>
            <person name="Takahashi S."/>
            <person name="Yoshida T."/>
            <person name="Shimamura S."/>
            <person name="Takaki Y."/>
            <person name="Nagai Y."/>
            <person name="Toyoda A."/>
            <person name="Suzuki Y."/>
            <person name="Arimoto A."/>
            <person name="Ishii H."/>
            <person name="Satoh N."/>
            <person name="Nishiyama T."/>
            <person name="Hasebe M."/>
            <person name="Maruyama T."/>
            <person name="Minagawa J."/>
            <person name="Obokata J."/>
            <person name="Shigenobu S."/>
        </authorList>
    </citation>
    <scope>NUCLEOTIDE SEQUENCE [LARGE SCALE GENOMIC DNA]</scope>
</reference>
<protein>
    <submittedName>
        <fullName evidence="1">Uncharacterized protein</fullName>
    </submittedName>
</protein>
<accession>A0AAV4B1R5</accession>
<proteinExistence type="predicted"/>
<evidence type="ECO:0000313" key="1">
    <source>
        <dbReference type="EMBL" id="GFO13535.1"/>
    </source>
</evidence>
<gene>
    <name evidence="1" type="ORF">PoB_004004000</name>
</gene>
<comment type="caution">
    <text evidence="1">The sequence shown here is derived from an EMBL/GenBank/DDBJ whole genome shotgun (WGS) entry which is preliminary data.</text>
</comment>
<dbReference type="AlphaFoldDB" id="A0AAV4B1R5"/>
<name>A0AAV4B1R5_9GAST</name>
<dbReference type="Proteomes" id="UP000735302">
    <property type="component" value="Unassembled WGS sequence"/>
</dbReference>
<keyword evidence="2" id="KW-1185">Reference proteome</keyword>